<accession>A0ABV2LV63</accession>
<keyword evidence="3" id="KW-1185">Reference proteome</keyword>
<sequence length="95" mass="11255">MSEILDFNKANLKEVKNSLAEWCQALRKENNETQISLAQKLNVSHKTIYNLEKGSNFTIDTLLKVLQYFDRLDLFYRFLSDQIAQEKDKKDISFY</sequence>
<dbReference type="InterPro" id="IPR010982">
    <property type="entry name" value="Lambda_DNA-bd_dom_sf"/>
</dbReference>
<dbReference type="EMBL" id="JBEPMO010000004">
    <property type="protein sequence ID" value="MET3731512.1"/>
    <property type="molecule type" value="Genomic_DNA"/>
</dbReference>
<gene>
    <name evidence="2" type="ORF">ABID46_001081</name>
</gene>
<protein>
    <submittedName>
        <fullName evidence="2">Transcriptional regulator with XRE-family HTH domain</fullName>
    </submittedName>
</protein>
<dbReference type="PROSITE" id="PS50943">
    <property type="entry name" value="HTH_CROC1"/>
    <property type="match status" value="1"/>
</dbReference>
<dbReference type="CDD" id="cd00093">
    <property type="entry name" value="HTH_XRE"/>
    <property type="match status" value="1"/>
</dbReference>
<proteinExistence type="predicted"/>
<evidence type="ECO:0000259" key="1">
    <source>
        <dbReference type="PROSITE" id="PS50943"/>
    </source>
</evidence>
<name>A0ABV2LV63_9FLAO</name>
<evidence type="ECO:0000313" key="2">
    <source>
        <dbReference type="EMBL" id="MET3731512.1"/>
    </source>
</evidence>
<feature type="domain" description="HTH cro/C1-type" evidence="1">
    <location>
        <begin position="24"/>
        <end position="75"/>
    </location>
</feature>
<dbReference type="SUPFAM" id="SSF47413">
    <property type="entry name" value="lambda repressor-like DNA-binding domains"/>
    <property type="match status" value="1"/>
</dbReference>
<comment type="caution">
    <text evidence="2">The sequence shown here is derived from an EMBL/GenBank/DDBJ whole genome shotgun (WGS) entry which is preliminary data.</text>
</comment>
<dbReference type="InterPro" id="IPR001387">
    <property type="entry name" value="Cro/C1-type_HTH"/>
</dbReference>
<organism evidence="2 3">
    <name type="scientific">Moheibacter stercoris</name>
    <dbReference type="NCBI Taxonomy" id="1628251"/>
    <lineage>
        <taxon>Bacteria</taxon>
        <taxon>Pseudomonadati</taxon>
        <taxon>Bacteroidota</taxon>
        <taxon>Flavobacteriia</taxon>
        <taxon>Flavobacteriales</taxon>
        <taxon>Weeksellaceae</taxon>
        <taxon>Moheibacter</taxon>
    </lineage>
</organism>
<dbReference type="Proteomes" id="UP001549146">
    <property type="component" value="Unassembled WGS sequence"/>
</dbReference>
<dbReference type="Gene3D" id="1.10.260.40">
    <property type="entry name" value="lambda repressor-like DNA-binding domains"/>
    <property type="match status" value="1"/>
</dbReference>
<evidence type="ECO:0000313" key="3">
    <source>
        <dbReference type="Proteomes" id="UP001549146"/>
    </source>
</evidence>
<dbReference type="RefSeq" id="WP_354507843.1">
    <property type="nucleotide sequence ID" value="NZ_JBEPMO010000004.1"/>
</dbReference>
<reference evidence="2 3" key="1">
    <citation type="submission" date="2024-06" db="EMBL/GenBank/DDBJ databases">
        <title>Genomic Encyclopedia of Type Strains, Phase IV (KMG-IV): sequencing the most valuable type-strain genomes for metagenomic binning, comparative biology and taxonomic classification.</title>
        <authorList>
            <person name="Goeker M."/>
        </authorList>
    </citation>
    <scope>NUCLEOTIDE SEQUENCE [LARGE SCALE GENOMIC DNA]</scope>
    <source>
        <strain evidence="2 3">DSM 29388</strain>
    </source>
</reference>
<dbReference type="Pfam" id="PF01381">
    <property type="entry name" value="HTH_3"/>
    <property type="match status" value="1"/>
</dbReference>